<reference evidence="3" key="1">
    <citation type="journal article" date="2019" name="Int. J. Syst. Evol. Microbiol.">
        <title>The Global Catalogue of Microorganisms (GCM) 10K type strain sequencing project: providing services to taxonomists for standard genome sequencing and annotation.</title>
        <authorList>
            <consortium name="The Broad Institute Genomics Platform"/>
            <consortium name="The Broad Institute Genome Sequencing Center for Infectious Disease"/>
            <person name="Wu L."/>
            <person name="Ma J."/>
        </authorList>
    </citation>
    <scope>NUCLEOTIDE SEQUENCE [LARGE SCALE GENOMIC DNA]</scope>
    <source>
        <strain evidence="3">CECT 8482</strain>
    </source>
</reference>
<evidence type="ECO:0000313" key="2">
    <source>
        <dbReference type="EMBL" id="MDN3710619.1"/>
    </source>
</evidence>
<dbReference type="Proteomes" id="UP001243846">
    <property type="component" value="Unassembled WGS sequence"/>
</dbReference>
<dbReference type="EMBL" id="JAUFRC010000001">
    <property type="protein sequence ID" value="MDN3710619.1"/>
    <property type="molecule type" value="Genomic_DNA"/>
</dbReference>
<comment type="caution">
    <text evidence="2">The sequence shown here is derived from an EMBL/GenBank/DDBJ whole genome shotgun (WGS) entry which is preliminary data.</text>
</comment>
<feature type="compositionally biased region" description="Polar residues" evidence="1">
    <location>
        <begin position="189"/>
        <end position="199"/>
    </location>
</feature>
<accession>A0ABT8D5V8</accession>
<evidence type="ECO:0000313" key="3">
    <source>
        <dbReference type="Proteomes" id="UP001243846"/>
    </source>
</evidence>
<organism evidence="2 3">
    <name type="scientific">Paracoccus cavernae</name>
    <dbReference type="NCBI Taxonomy" id="1571207"/>
    <lineage>
        <taxon>Bacteria</taxon>
        <taxon>Pseudomonadati</taxon>
        <taxon>Pseudomonadota</taxon>
        <taxon>Alphaproteobacteria</taxon>
        <taxon>Rhodobacterales</taxon>
        <taxon>Paracoccaceae</taxon>
        <taxon>Paracoccus</taxon>
    </lineage>
</organism>
<name>A0ABT8D5V8_9RHOB</name>
<proteinExistence type="predicted"/>
<keyword evidence="3" id="KW-1185">Reference proteome</keyword>
<feature type="region of interest" description="Disordered" evidence="1">
    <location>
        <begin position="186"/>
        <end position="212"/>
    </location>
</feature>
<protein>
    <submittedName>
        <fullName evidence="2">Uncharacterized protein</fullName>
    </submittedName>
</protein>
<gene>
    <name evidence="2" type="ORF">QWZ10_00065</name>
</gene>
<sequence length="221" mass="24510">MQVDCQILAIGLGRQHDLLDKAADRLLGLFLALGIGEAADQLADAGPIGLRHRRMKPHRIRGSGGEQLTFQLLAAAIQLDHPVPDLFRRHPGDDRIDELLVIGPDLAHVSLQHAASDSGLSLQPVAFGRIFLAKDLHDLRIHQALFERIQNHTVQVFAPDHRHIGADRRAFLARGRTAKGSLLTLEKPASQQPQRISPENRNRGRRRSQTGMSVCFDFRAP</sequence>
<dbReference type="RefSeq" id="WP_377731625.1">
    <property type="nucleotide sequence ID" value="NZ_JBHSVP010000001.1"/>
</dbReference>
<evidence type="ECO:0000256" key="1">
    <source>
        <dbReference type="SAM" id="MobiDB-lite"/>
    </source>
</evidence>